<dbReference type="Proteomes" id="UP000323011">
    <property type="component" value="Unassembled WGS sequence"/>
</dbReference>
<reference evidence="1 2" key="1">
    <citation type="submission" date="2019-07" db="EMBL/GenBank/DDBJ databases">
        <title>Genomes of Cafeteria roenbergensis.</title>
        <authorList>
            <person name="Fischer M.G."/>
            <person name="Hackl T."/>
            <person name="Roman M."/>
        </authorList>
    </citation>
    <scope>NUCLEOTIDE SEQUENCE [LARGE SCALE GENOMIC DNA]</scope>
    <source>
        <strain evidence="1 2">BVI</strain>
    </source>
</reference>
<evidence type="ECO:0000313" key="1">
    <source>
        <dbReference type="EMBL" id="KAA0150598.1"/>
    </source>
</evidence>
<sequence length="211" mass="22981">MTQAECVDQWRQDLVQFGFPPNDAAAADQMPDLTPGWASVAPKLATPDMPTSSTQRISKVGVATASSAAQARDEALSRMEDYFGAMLSTMIRLSDDSVCSATSPRLVGLVYLPGLEGAAAEIEDRSHRALTHFRSWDPDTSDTPPNANACDMSQDLDVIRQQTPRVRQTGTTEINREPGAFASAMVFHCSAKYIEYHYQDDTAGLYAWAAV</sequence>
<accession>A0A5A8CCI8</accession>
<gene>
    <name evidence="1" type="ORF">FNF29_05173</name>
</gene>
<organism evidence="1 2">
    <name type="scientific">Cafeteria roenbergensis</name>
    <name type="common">Marine flagellate</name>
    <dbReference type="NCBI Taxonomy" id="33653"/>
    <lineage>
        <taxon>Eukaryota</taxon>
        <taxon>Sar</taxon>
        <taxon>Stramenopiles</taxon>
        <taxon>Bigyra</taxon>
        <taxon>Opalozoa</taxon>
        <taxon>Bicosoecida</taxon>
        <taxon>Cafeteriaceae</taxon>
        <taxon>Cafeteria</taxon>
    </lineage>
</organism>
<keyword evidence="2" id="KW-1185">Reference proteome</keyword>
<comment type="caution">
    <text evidence="1">The sequence shown here is derived from an EMBL/GenBank/DDBJ whole genome shotgun (WGS) entry which is preliminary data.</text>
</comment>
<dbReference type="AlphaFoldDB" id="A0A5A8CCI8"/>
<protein>
    <submittedName>
        <fullName evidence="1">Uncharacterized protein</fullName>
    </submittedName>
</protein>
<name>A0A5A8CCI8_CAFRO</name>
<evidence type="ECO:0000313" key="2">
    <source>
        <dbReference type="Proteomes" id="UP000323011"/>
    </source>
</evidence>
<proteinExistence type="predicted"/>
<dbReference type="EMBL" id="VLTN01000033">
    <property type="protein sequence ID" value="KAA0150598.1"/>
    <property type="molecule type" value="Genomic_DNA"/>
</dbReference>